<dbReference type="AlphaFoldDB" id="A0A7S1A8C5"/>
<keyword evidence="1" id="KW-0539">Nucleus</keyword>
<feature type="region of interest" description="Disordered" evidence="2">
    <location>
        <begin position="128"/>
        <end position="149"/>
    </location>
</feature>
<feature type="compositionally biased region" description="Polar residues" evidence="2">
    <location>
        <begin position="128"/>
        <end position="141"/>
    </location>
</feature>
<dbReference type="GO" id="GO:0003688">
    <property type="term" value="F:DNA replication origin binding"/>
    <property type="evidence" value="ECO:0007669"/>
    <property type="project" value="UniProtKB-UniRule"/>
</dbReference>
<name>A0A7S1A8C5_NOCSC</name>
<dbReference type="PANTHER" id="PTHR14052">
    <property type="entry name" value="ORIGIN RECOGNITION COMPLEX SUBUNIT 2"/>
    <property type="match status" value="1"/>
</dbReference>
<keyword evidence="1" id="KW-0235">DNA replication</keyword>
<evidence type="ECO:0000256" key="1">
    <source>
        <dbReference type="RuleBase" id="RU368084"/>
    </source>
</evidence>
<evidence type="ECO:0000256" key="2">
    <source>
        <dbReference type="SAM" id="MobiDB-lite"/>
    </source>
</evidence>
<reference evidence="4" key="1">
    <citation type="submission" date="2021-01" db="EMBL/GenBank/DDBJ databases">
        <authorList>
            <person name="Corre E."/>
            <person name="Pelletier E."/>
            <person name="Niang G."/>
            <person name="Scheremetjew M."/>
            <person name="Finn R."/>
            <person name="Kale V."/>
            <person name="Holt S."/>
            <person name="Cochrane G."/>
            <person name="Meng A."/>
            <person name="Brown T."/>
            <person name="Cohen L."/>
        </authorList>
    </citation>
    <scope>NUCLEOTIDE SEQUENCE</scope>
</reference>
<protein>
    <recommendedName>
        <fullName evidence="1">Origin recognition complex subunit 2</fullName>
    </recommendedName>
</protein>
<evidence type="ECO:0000259" key="3">
    <source>
        <dbReference type="Pfam" id="PF04084"/>
    </source>
</evidence>
<dbReference type="InterPro" id="IPR056772">
    <property type="entry name" value="RecA-like_ORC2"/>
</dbReference>
<dbReference type="InterPro" id="IPR007220">
    <property type="entry name" value="ORC2"/>
</dbReference>
<organism evidence="4">
    <name type="scientific">Noctiluca scintillans</name>
    <name type="common">Sea sparkle</name>
    <name type="synonym">Red tide dinoflagellate</name>
    <dbReference type="NCBI Taxonomy" id="2966"/>
    <lineage>
        <taxon>Eukaryota</taxon>
        <taxon>Sar</taxon>
        <taxon>Alveolata</taxon>
        <taxon>Dinophyceae</taxon>
        <taxon>Noctilucales</taxon>
        <taxon>Noctilucaceae</taxon>
        <taxon>Noctiluca</taxon>
    </lineage>
</organism>
<proteinExistence type="inferred from homology"/>
<sequence length="447" mass="48582">MAVVGSALLHHVILTSQPATPPKRLAPECYSDVHELRKPRKVRRRIQGFSVLEGASKPAPEMAEGTPLDGTCSAKVLGPNNDQKQPTSHRGKPVDLPCGFAEDYFRSQNCAKPAMAFVDLAAIANSESVSADPTAPETENSPPVKEPQDNVYGSWLQTLQVGFSLLVSGVGSKRSVLNKFSDEVLLPWGASVVVIEGNSSRFSLVECLRDVLDQLHPGASRCGNSTGGLVGAIRVARRSCPKPRPLCLVVHNLEVLQPANQSTLAKLASSPGVHLIASVDNMWAPLTWDPQCLQDFNFCREEVHTHEGYDFEVAMRYQGNFPAWSGLGEDRKTAPKASLKLVLQSLTNNHRELVQALAECQLSEKDRCGISQSALLTISSERMIAANTARLKNLLNELQSHDIVMQRPAANGGMLFYLNLPEKALRSLAEDATLDDSDEEGEDSDAM</sequence>
<accession>A0A7S1A8C5</accession>
<dbReference type="GO" id="GO:0006260">
    <property type="term" value="P:DNA replication"/>
    <property type="evidence" value="ECO:0007669"/>
    <property type="project" value="UniProtKB-UniRule"/>
</dbReference>
<gene>
    <name evidence="4" type="ORF">NSCI0253_LOCUS20044</name>
</gene>
<comment type="subunit">
    <text evidence="1">Component of the origin recognition complex (ORC).</text>
</comment>
<dbReference type="GO" id="GO:0005664">
    <property type="term" value="C:nuclear origin of replication recognition complex"/>
    <property type="evidence" value="ECO:0007669"/>
    <property type="project" value="UniProtKB-UniRule"/>
</dbReference>
<evidence type="ECO:0000313" key="4">
    <source>
        <dbReference type="EMBL" id="CAD8845694.1"/>
    </source>
</evidence>
<dbReference type="Pfam" id="PF04084">
    <property type="entry name" value="RecA-like_ORC2"/>
    <property type="match status" value="1"/>
</dbReference>
<feature type="region of interest" description="Disordered" evidence="2">
    <location>
        <begin position="53"/>
        <end position="93"/>
    </location>
</feature>
<dbReference type="EMBL" id="HBFQ01028458">
    <property type="protein sequence ID" value="CAD8845694.1"/>
    <property type="molecule type" value="Transcribed_RNA"/>
</dbReference>
<feature type="domain" description="Origin recognition complex subunit 2 RecA-like" evidence="3">
    <location>
        <begin position="146"/>
        <end position="299"/>
    </location>
</feature>
<dbReference type="PANTHER" id="PTHR14052:SF0">
    <property type="entry name" value="ORIGIN RECOGNITION COMPLEX SUBUNIT 2"/>
    <property type="match status" value="1"/>
</dbReference>
<comment type="subcellular location">
    <subcellularLocation>
        <location evidence="1">Nucleus</location>
    </subcellularLocation>
</comment>
<comment type="similarity">
    <text evidence="1">Belongs to the ORC2 family.</text>
</comment>
<comment type="function">
    <text evidence="1">Component of the origin recognition complex (ORC) that binds origins of replication. DNA-binding is ATP-dependent. ORC is required to assemble the pre-replication complex necessary to initiate DNA replication.</text>
</comment>